<accession>A0A8I1YG55</accession>
<comment type="caution">
    <text evidence="1">The sequence shown here is derived from an EMBL/GenBank/DDBJ whole genome shotgun (WGS) entry which is preliminary data.</text>
</comment>
<dbReference type="Proteomes" id="UP000673383">
    <property type="component" value="Unassembled WGS sequence"/>
</dbReference>
<evidence type="ECO:0000313" key="2">
    <source>
        <dbReference type="Proteomes" id="UP000673383"/>
    </source>
</evidence>
<sequence>MTNMPNQLGAKSSYTRPLTRAIETFMQATMNGYKRNQVEEAISRLNGESTAAPSQGLRTQLKRLLDTDRAATQEARATGSKIVNHAFYSIDSPGKGTEVFFSDYEAFALDTGLRLSSHGWPQGFVVRALRHVRRDFEKHHARILRQDPAELFDAKIIKENARPGDLGVDNTDPVFLTIATRKASFADGKDDLTTTTICRGIEEVSKFVKQNQAHSWSLFELATRAHQLTRELSHTLPRSRGRS</sequence>
<reference evidence="1" key="1">
    <citation type="submission" date="2021-02" db="EMBL/GenBank/DDBJ databases">
        <title>Genomic Encyclopedia of Type Strains, Phase IV (KMG-V): Genome sequencing to study the core and pangenomes of soil and plant-associated prokaryotes.</title>
        <authorList>
            <person name="Whitman W."/>
        </authorList>
    </citation>
    <scope>NUCLEOTIDE SEQUENCE</scope>
    <source>
        <strain evidence="1">USDA 406</strain>
    </source>
</reference>
<name>A0A8I1YG55_BRAEL</name>
<protein>
    <submittedName>
        <fullName evidence="1">Uncharacterized protein</fullName>
    </submittedName>
</protein>
<dbReference type="EMBL" id="JAFICZ010000001">
    <property type="protein sequence ID" value="MBP1299320.1"/>
    <property type="molecule type" value="Genomic_DNA"/>
</dbReference>
<dbReference type="AlphaFoldDB" id="A0A8I1YG55"/>
<evidence type="ECO:0000313" key="1">
    <source>
        <dbReference type="EMBL" id="MBP1299320.1"/>
    </source>
</evidence>
<organism evidence="1 2">
    <name type="scientific">Bradyrhizobium elkanii</name>
    <dbReference type="NCBI Taxonomy" id="29448"/>
    <lineage>
        <taxon>Bacteria</taxon>
        <taxon>Pseudomonadati</taxon>
        <taxon>Pseudomonadota</taxon>
        <taxon>Alphaproteobacteria</taxon>
        <taxon>Hyphomicrobiales</taxon>
        <taxon>Nitrobacteraceae</taxon>
        <taxon>Bradyrhizobium</taxon>
    </lineage>
</organism>
<gene>
    <name evidence="1" type="ORF">JOH49_009073</name>
</gene>
<dbReference type="RefSeq" id="WP_194483500.1">
    <property type="nucleotide sequence ID" value="NZ_JALJZH010000001.1"/>
</dbReference>
<proteinExistence type="predicted"/>